<evidence type="ECO:0000259" key="1">
    <source>
        <dbReference type="Pfam" id="PF06068"/>
    </source>
</evidence>
<dbReference type="Pfam" id="PF06068">
    <property type="entry name" value="TIP49"/>
    <property type="match status" value="1"/>
</dbReference>
<evidence type="ECO:0000313" key="2">
    <source>
        <dbReference type="EMBL" id="GAA49616.1"/>
    </source>
</evidence>
<gene>
    <name evidence="2" type="ORF">CLF_103296</name>
</gene>
<reference key="2">
    <citation type="submission" date="2011-10" db="EMBL/GenBank/DDBJ databases">
        <title>The genome and transcriptome sequence of Clonorchis sinensis provide insights into the carcinogenic liver fluke.</title>
        <authorList>
            <person name="Wang X."/>
            <person name="Huang Y."/>
            <person name="Chen W."/>
            <person name="Liu H."/>
            <person name="Guo L."/>
            <person name="Chen Y."/>
            <person name="Luo F."/>
            <person name="Zhou W."/>
            <person name="Sun J."/>
            <person name="Mao Q."/>
            <person name="Liang P."/>
            <person name="Zhou C."/>
            <person name="Tian Y."/>
            <person name="Men J."/>
            <person name="Lv X."/>
            <person name="Huang L."/>
            <person name="Zhou J."/>
            <person name="Hu Y."/>
            <person name="Li R."/>
            <person name="Zhang F."/>
            <person name="Lei H."/>
            <person name="Li X."/>
            <person name="Hu X."/>
            <person name="Liang C."/>
            <person name="Xu J."/>
            <person name="Wu Z."/>
            <person name="Yu X."/>
        </authorList>
    </citation>
    <scope>NUCLEOTIDE SEQUENCE</scope>
    <source>
        <strain>Henan</strain>
    </source>
</reference>
<protein>
    <submittedName>
        <fullName evidence="2">RuvB-like protein 1</fullName>
    </submittedName>
</protein>
<evidence type="ECO:0000313" key="3">
    <source>
        <dbReference type="Proteomes" id="UP000008909"/>
    </source>
</evidence>
<reference evidence="2" key="1">
    <citation type="journal article" date="2011" name="Genome Biol.">
        <title>The draft genome of the carcinogenic human liver fluke Clonorchis sinensis.</title>
        <authorList>
            <person name="Wang X."/>
            <person name="Chen W."/>
            <person name="Huang Y."/>
            <person name="Sun J."/>
            <person name="Men J."/>
            <person name="Liu H."/>
            <person name="Luo F."/>
            <person name="Guo L."/>
            <person name="Lv X."/>
            <person name="Deng C."/>
            <person name="Zhou C."/>
            <person name="Fan Y."/>
            <person name="Li X."/>
            <person name="Huang L."/>
            <person name="Hu Y."/>
            <person name="Liang C."/>
            <person name="Hu X."/>
            <person name="Xu J."/>
            <person name="Yu X."/>
        </authorList>
    </citation>
    <scope>NUCLEOTIDE SEQUENCE [LARGE SCALE GENOMIC DNA]</scope>
    <source>
        <strain evidence="2">Henan</strain>
    </source>
</reference>
<name>G7Y9I1_CLOSI</name>
<feature type="domain" description="TIP49 P-loop" evidence="1">
    <location>
        <begin position="14"/>
        <end position="50"/>
    </location>
</feature>
<organism evidence="2 3">
    <name type="scientific">Clonorchis sinensis</name>
    <name type="common">Chinese liver fluke</name>
    <dbReference type="NCBI Taxonomy" id="79923"/>
    <lineage>
        <taxon>Eukaryota</taxon>
        <taxon>Metazoa</taxon>
        <taxon>Spiralia</taxon>
        <taxon>Lophotrochozoa</taxon>
        <taxon>Platyhelminthes</taxon>
        <taxon>Trematoda</taxon>
        <taxon>Digenea</taxon>
        <taxon>Opisthorchiida</taxon>
        <taxon>Opisthorchiata</taxon>
        <taxon>Opisthorchiidae</taxon>
        <taxon>Clonorchis</taxon>
    </lineage>
</organism>
<dbReference type="GO" id="GO:0005524">
    <property type="term" value="F:ATP binding"/>
    <property type="evidence" value="ECO:0007669"/>
    <property type="project" value="InterPro"/>
</dbReference>
<dbReference type="Proteomes" id="UP000008909">
    <property type="component" value="Unassembled WGS sequence"/>
</dbReference>
<accession>G7Y9I1</accession>
<keyword evidence="3" id="KW-1185">Reference proteome</keyword>
<dbReference type="EMBL" id="DF142972">
    <property type="protein sequence ID" value="GAA49616.1"/>
    <property type="molecule type" value="Genomic_DNA"/>
</dbReference>
<dbReference type="AlphaFoldDB" id="G7Y9I1"/>
<dbReference type="InterPro" id="IPR010339">
    <property type="entry name" value="TIP49_P-loop"/>
</dbReference>
<proteinExistence type="predicted"/>
<sequence length="134" mass="15336">MRIEEVRSTSKAQRVAAHTHIKGLGLDENGIPLPSAAGLVGQECAREVYLCFVFYTSGRRYCCGDDQVEKNGGKSSFDGWPTRDGKGTFAIHFLVYVTRPRLPWPLHKIWATKFHSALWSVVRFIHQKLRKQRY</sequence>